<feature type="chain" id="PRO_5025056530" evidence="1">
    <location>
        <begin position="23"/>
        <end position="183"/>
    </location>
</feature>
<evidence type="ECO:0000313" key="3">
    <source>
        <dbReference type="Proteomes" id="UP000325945"/>
    </source>
</evidence>
<sequence length="183" mass="20373">MFFTVCLSIKILIASQKTVAKASLDATPPWVEVSGQSTTQHKATSWCTTNINSIVDDLALDGWMGRAWESTRSTISTISAINLALEGAHGREVGTGLGYNRRSFNKTIIRYFGCIQQTPTCDELEVKDGDCLDVSPGSNHIKYFDDRPGLDGWLGWAWDIINYQLQQLLALDGWQGWARESIR</sequence>
<evidence type="ECO:0000256" key="1">
    <source>
        <dbReference type="SAM" id="SignalP"/>
    </source>
</evidence>
<reference evidence="3" key="1">
    <citation type="submission" date="2019-04" db="EMBL/GenBank/DDBJ databases">
        <title>Friends and foes A comparative genomics studyof 23 Aspergillus species from section Flavi.</title>
        <authorList>
            <consortium name="DOE Joint Genome Institute"/>
            <person name="Kjaerbolling I."/>
            <person name="Vesth T."/>
            <person name="Frisvad J.C."/>
            <person name="Nybo J.L."/>
            <person name="Theobald S."/>
            <person name="Kildgaard S."/>
            <person name="Isbrandt T."/>
            <person name="Kuo A."/>
            <person name="Sato A."/>
            <person name="Lyhne E.K."/>
            <person name="Kogle M.E."/>
            <person name="Wiebenga A."/>
            <person name="Kun R.S."/>
            <person name="Lubbers R.J."/>
            <person name="Makela M.R."/>
            <person name="Barry K."/>
            <person name="Chovatia M."/>
            <person name="Clum A."/>
            <person name="Daum C."/>
            <person name="Haridas S."/>
            <person name="He G."/>
            <person name="LaButti K."/>
            <person name="Lipzen A."/>
            <person name="Mondo S."/>
            <person name="Riley R."/>
            <person name="Salamov A."/>
            <person name="Simmons B.A."/>
            <person name="Magnuson J.K."/>
            <person name="Henrissat B."/>
            <person name="Mortensen U.H."/>
            <person name="Larsen T.O."/>
            <person name="Devries R.P."/>
            <person name="Grigoriev I.V."/>
            <person name="Machida M."/>
            <person name="Baker S.E."/>
            <person name="Andersen M.R."/>
        </authorList>
    </citation>
    <scope>NUCLEOTIDE SEQUENCE [LARGE SCALE GENOMIC DNA]</scope>
    <source>
        <strain evidence="3">CBS 130017</strain>
    </source>
</reference>
<gene>
    <name evidence="2" type="ORF">BDV39DRAFT_204686</name>
</gene>
<feature type="signal peptide" evidence="1">
    <location>
        <begin position="1"/>
        <end position="22"/>
    </location>
</feature>
<evidence type="ECO:0000313" key="2">
    <source>
        <dbReference type="EMBL" id="KAE8327667.1"/>
    </source>
</evidence>
<dbReference type="AlphaFoldDB" id="A0A5N6X367"/>
<keyword evidence="1" id="KW-0732">Signal</keyword>
<keyword evidence="3" id="KW-1185">Reference proteome</keyword>
<dbReference type="Proteomes" id="UP000325945">
    <property type="component" value="Unassembled WGS sequence"/>
</dbReference>
<dbReference type="EMBL" id="ML741790">
    <property type="protein sequence ID" value="KAE8327667.1"/>
    <property type="molecule type" value="Genomic_DNA"/>
</dbReference>
<organism evidence="2 3">
    <name type="scientific">Aspergillus sergii</name>
    <dbReference type="NCBI Taxonomy" id="1034303"/>
    <lineage>
        <taxon>Eukaryota</taxon>
        <taxon>Fungi</taxon>
        <taxon>Dikarya</taxon>
        <taxon>Ascomycota</taxon>
        <taxon>Pezizomycotina</taxon>
        <taxon>Eurotiomycetes</taxon>
        <taxon>Eurotiomycetidae</taxon>
        <taxon>Eurotiales</taxon>
        <taxon>Aspergillaceae</taxon>
        <taxon>Aspergillus</taxon>
        <taxon>Aspergillus subgen. Circumdati</taxon>
    </lineage>
</organism>
<name>A0A5N6X367_9EURO</name>
<protein>
    <submittedName>
        <fullName evidence="2">Uncharacterized protein</fullName>
    </submittedName>
</protein>
<proteinExistence type="predicted"/>
<accession>A0A5N6X367</accession>